<gene>
    <name evidence="2" type="ORF">BG844_02370</name>
</gene>
<dbReference type="Proteomes" id="UP000182486">
    <property type="component" value="Unassembled WGS sequence"/>
</dbReference>
<reference evidence="2 3" key="1">
    <citation type="submission" date="2016-09" db="EMBL/GenBank/DDBJ databases">
        <title>Couchioplanes caeruleus draft genome sequence.</title>
        <authorList>
            <person name="Sheehan J."/>
            <person name="Caffrey P."/>
        </authorList>
    </citation>
    <scope>NUCLEOTIDE SEQUENCE [LARGE SCALE GENOMIC DNA]</scope>
    <source>
        <strain evidence="2 3">DSM 43634</strain>
    </source>
</reference>
<proteinExistence type="predicted"/>
<evidence type="ECO:0000313" key="2">
    <source>
        <dbReference type="EMBL" id="OJF15842.1"/>
    </source>
</evidence>
<dbReference type="EMBL" id="MEIA01000010">
    <property type="protein sequence ID" value="OJF15842.1"/>
    <property type="molecule type" value="Genomic_DNA"/>
</dbReference>
<dbReference type="RefSeq" id="WP_071803050.1">
    <property type="nucleotide sequence ID" value="NZ_MEIA01000010.1"/>
</dbReference>
<feature type="compositionally biased region" description="Basic and acidic residues" evidence="1">
    <location>
        <begin position="138"/>
        <end position="147"/>
    </location>
</feature>
<organism evidence="2 3">
    <name type="scientific">Couchioplanes caeruleus subsp. caeruleus</name>
    <dbReference type="NCBI Taxonomy" id="56427"/>
    <lineage>
        <taxon>Bacteria</taxon>
        <taxon>Bacillati</taxon>
        <taxon>Actinomycetota</taxon>
        <taxon>Actinomycetes</taxon>
        <taxon>Micromonosporales</taxon>
        <taxon>Micromonosporaceae</taxon>
        <taxon>Couchioplanes</taxon>
    </lineage>
</organism>
<evidence type="ECO:0000256" key="1">
    <source>
        <dbReference type="SAM" id="MobiDB-lite"/>
    </source>
</evidence>
<evidence type="ECO:0000313" key="3">
    <source>
        <dbReference type="Proteomes" id="UP000182486"/>
    </source>
</evidence>
<accession>A0A1K0GF14</accession>
<dbReference type="AlphaFoldDB" id="A0A1K0GF14"/>
<sequence length="147" mass="16183">MGERRERLYGDEMQAPALDVDQCSEAARVATVIEQFDIDSKTESIHAELSALRATALSALRATSIDPAVLGDVLGDYLYRMVVGPSRDAVQYWPILELLRAAGADEKRAVAKAAWRCGQTADQRSKGPHRVNRLVNHRQHDGNAGRT</sequence>
<name>A0A1K0GF14_9ACTN</name>
<protein>
    <submittedName>
        <fullName evidence="2">Uncharacterized protein</fullName>
    </submittedName>
</protein>
<keyword evidence="3" id="KW-1185">Reference proteome</keyword>
<comment type="caution">
    <text evidence="2">The sequence shown here is derived from an EMBL/GenBank/DDBJ whole genome shotgun (WGS) entry which is preliminary data.</text>
</comment>
<feature type="compositionally biased region" description="Basic residues" evidence="1">
    <location>
        <begin position="126"/>
        <end position="137"/>
    </location>
</feature>
<feature type="region of interest" description="Disordered" evidence="1">
    <location>
        <begin position="121"/>
        <end position="147"/>
    </location>
</feature>